<keyword evidence="2" id="KW-0614">Plasmid</keyword>
<feature type="transmembrane region" description="Helical" evidence="1">
    <location>
        <begin position="74"/>
        <end position="95"/>
    </location>
</feature>
<feature type="transmembrane region" description="Helical" evidence="1">
    <location>
        <begin position="47"/>
        <end position="67"/>
    </location>
</feature>
<keyword evidence="1" id="KW-0812">Transmembrane</keyword>
<geneLocation type="plasmid" evidence="3">
    <name>prhbstw-00938_2</name>
</geneLocation>
<dbReference type="RefSeq" id="WP_182015421.1">
    <property type="nucleotide sequence ID" value="NZ_CP055905.1"/>
</dbReference>
<evidence type="ECO:0000256" key="1">
    <source>
        <dbReference type="SAM" id="Phobius"/>
    </source>
</evidence>
<accession>A0AAP9U802</accession>
<protein>
    <submittedName>
        <fullName evidence="2">Uncharacterized protein</fullName>
    </submittedName>
</protein>
<dbReference type="Proteomes" id="UP000514462">
    <property type="component" value="Plasmid pRHBSTW-00938_2"/>
</dbReference>
<name>A0AAP9U802_KLEAE</name>
<feature type="transmembrane region" description="Helical" evidence="1">
    <location>
        <begin position="101"/>
        <end position="119"/>
    </location>
</feature>
<evidence type="ECO:0000313" key="3">
    <source>
        <dbReference type="Proteomes" id="UP000514462"/>
    </source>
</evidence>
<keyword evidence="1" id="KW-0472">Membrane</keyword>
<reference evidence="3" key="1">
    <citation type="submission" date="2020-06" db="EMBL/GenBank/DDBJ databases">
        <title>REHAB project genomes.</title>
        <authorList>
            <person name="Shaw L.P."/>
        </authorList>
    </citation>
    <scope>NUCLEOTIDE SEQUENCE [LARGE SCALE GENOMIC DNA]</scope>
    <source>
        <strain evidence="3">RHBSTW-00938</strain>
        <plasmid evidence="3">prhbstw-00938_2</plasmid>
    </source>
</reference>
<keyword evidence="1" id="KW-1133">Transmembrane helix</keyword>
<organism evidence="2 3">
    <name type="scientific">Klebsiella aerogenes</name>
    <name type="common">Enterobacter aerogenes</name>
    <dbReference type="NCBI Taxonomy" id="548"/>
    <lineage>
        <taxon>Bacteria</taxon>
        <taxon>Pseudomonadati</taxon>
        <taxon>Pseudomonadota</taxon>
        <taxon>Gammaproteobacteria</taxon>
        <taxon>Enterobacterales</taxon>
        <taxon>Enterobacteriaceae</taxon>
        <taxon>Klebsiella/Raoultella group</taxon>
        <taxon>Klebsiella</taxon>
    </lineage>
</organism>
<evidence type="ECO:0000313" key="2">
    <source>
        <dbReference type="EMBL" id="QMR43041.1"/>
    </source>
</evidence>
<dbReference type="EMBL" id="CP055905">
    <property type="protein sequence ID" value="QMR43041.1"/>
    <property type="molecule type" value="Genomic_DNA"/>
</dbReference>
<sequence>MVINFTFNKNEQDTIRKVLKAKYIKQFARVNKCGANTSELNDVSYKALLISVIVFIILMFGELIFNYRFGFFGAVLYFSLFFVGIGVFVVAITSVEEFDRFSYLRLVMFIYLPRMKFILRIGVNSYMKNVERLLSKGEGVEIEISGEMGGVATALNRNQRFSIRTLYCNSVVSDVAFYYFTDSQVRKRCVIPVPVRYINAIDRAVS</sequence>
<dbReference type="AlphaFoldDB" id="A0AAP9U802"/>
<proteinExistence type="predicted"/>
<gene>
    <name evidence="2" type="ORF">HV331_26520</name>
</gene>